<proteinExistence type="inferred from homology"/>
<dbReference type="GO" id="GO:0030145">
    <property type="term" value="F:manganese ion binding"/>
    <property type="evidence" value="ECO:0007669"/>
    <property type="project" value="InterPro"/>
</dbReference>
<evidence type="ECO:0000313" key="6">
    <source>
        <dbReference type="EMBL" id="AHM57307.1"/>
    </source>
</evidence>
<dbReference type="HOGENOM" id="CLU_085966_1_0_9"/>
<keyword evidence="4" id="KW-0904">Protein phosphatase</keyword>
<dbReference type="GO" id="GO:0004725">
    <property type="term" value="F:protein tyrosine phosphatase activity"/>
    <property type="evidence" value="ECO:0007669"/>
    <property type="project" value="UniProtKB-EC"/>
</dbReference>
<dbReference type="PIRSF" id="PIRSF016557">
    <property type="entry name" value="Caps_synth_CpsB"/>
    <property type="match status" value="1"/>
</dbReference>
<dbReference type="PATRIC" id="fig|1286171.3.peg.1972"/>
<dbReference type="GO" id="GO:0045227">
    <property type="term" value="P:capsule polysaccharide biosynthetic process"/>
    <property type="evidence" value="ECO:0007669"/>
    <property type="project" value="UniProtKB-UniPathway"/>
</dbReference>
<dbReference type="AlphaFoldDB" id="W8TM74"/>
<organism evidence="6 7">
    <name type="scientific">Peptoclostridium acidaminophilum DSM 3953</name>
    <dbReference type="NCBI Taxonomy" id="1286171"/>
    <lineage>
        <taxon>Bacteria</taxon>
        <taxon>Bacillati</taxon>
        <taxon>Bacillota</taxon>
        <taxon>Clostridia</taxon>
        <taxon>Peptostreptococcales</taxon>
        <taxon>Peptoclostridiaceae</taxon>
        <taxon>Peptoclostridium</taxon>
    </lineage>
</organism>
<dbReference type="Pfam" id="PF19567">
    <property type="entry name" value="CpsB_CapC"/>
    <property type="match status" value="1"/>
</dbReference>
<dbReference type="Gene3D" id="3.20.20.140">
    <property type="entry name" value="Metal-dependent hydrolases"/>
    <property type="match status" value="1"/>
</dbReference>
<dbReference type="eggNOG" id="COG4464">
    <property type="taxonomic scope" value="Bacteria"/>
</dbReference>
<dbReference type="OrthoDB" id="9788539at2"/>
<dbReference type="SUPFAM" id="SSF51556">
    <property type="entry name" value="Metallo-dependent hydrolases"/>
    <property type="match status" value="1"/>
</dbReference>
<dbReference type="InterPro" id="IPR032466">
    <property type="entry name" value="Metal_Hydrolase"/>
</dbReference>
<dbReference type="PANTHER" id="PTHR39181:SF1">
    <property type="entry name" value="TYROSINE-PROTEIN PHOSPHATASE YWQE"/>
    <property type="match status" value="1"/>
</dbReference>
<reference evidence="6 7" key="1">
    <citation type="journal article" date="2014" name="Genome Announc.">
        <title>Complete Genome Sequence of Amino Acid-Utilizing Eubacterium acidaminophilum al-2 (DSM 3953).</title>
        <authorList>
            <person name="Poehlein A."/>
            <person name="Andreesen J.R."/>
            <person name="Daniel R."/>
        </authorList>
    </citation>
    <scope>NUCLEOTIDE SEQUENCE [LARGE SCALE GENOMIC DNA]</scope>
    <source>
        <strain evidence="6 7">DSM 3953</strain>
    </source>
</reference>
<comment type="similarity">
    <text evidence="1">Belongs to the metallo-dependent hydrolases superfamily. CpsB/CapC family.</text>
</comment>
<evidence type="ECO:0000256" key="2">
    <source>
        <dbReference type="ARBA" id="ARBA00013064"/>
    </source>
</evidence>
<protein>
    <recommendedName>
        <fullName evidence="2">protein-tyrosine-phosphatase</fullName>
        <ecNumber evidence="2">3.1.3.48</ecNumber>
    </recommendedName>
</protein>
<name>W8TM74_PEPAC</name>
<evidence type="ECO:0000256" key="1">
    <source>
        <dbReference type="ARBA" id="ARBA00005750"/>
    </source>
</evidence>
<comment type="catalytic activity">
    <reaction evidence="5">
        <text>O-phospho-L-tyrosyl-[protein] + H2O = L-tyrosyl-[protein] + phosphate</text>
        <dbReference type="Rhea" id="RHEA:10684"/>
        <dbReference type="Rhea" id="RHEA-COMP:10136"/>
        <dbReference type="Rhea" id="RHEA-COMP:20101"/>
        <dbReference type="ChEBI" id="CHEBI:15377"/>
        <dbReference type="ChEBI" id="CHEBI:43474"/>
        <dbReference type="ChEBI" id="CHEBI:46858"/>
        <dbReference type="ChEBI" id="CHEBI:61978"/>
        <dbReference type="EC" id="3.1.3.48"/>
    </reaction>
</comment>
<accession>W8TM74</accession>
<sequence length="264" mass="30176">MIDIHCHILPGIDDGSRSLQESLEMAKIAVSEGIDTMISTAHYHTELDYVKGNELKEAARSFNKELERQGIDMKVLVGNELYYSSELMARIDELDFFTLAGSRYVLIEFRPDQLPSDMGGIAYEFGIRDRIPIIAHIERYSQVAERPDMVKELIEDGYLIQVNARSLRKSGDRVAKTARELLERRMVHFVATDSHRSDVRTPRIKDAYLEAVQLLGEQTADVIFKENPRRLINNESIEPFEIIDIQGSGRGSVIDIIRKLVKKR</sequence>
<dbReference type="UniPathway" id="UPA00934"/>
<dbReference type="Proteomes" id="UP000019591">
    <property type="component" value="Chromosome"/>
</dbReference>
<dbReference type="PANTHER" id="PTHR39181">
    <property type="entry name" value="TYROSINE-PROTEIN PHOSPHATASE YWQE"/>
    <property type="match status" value="1"/>
</dbReference>
<dbReference type="KEGG" id="eac:EAL2_c20260"/>
<dbReference type="RefSeq" id="WP_025436243.1">
    <property type="nucleotide sequence ID" value="NZ_CP007452.1"/>
</dbReference>
<dbReference type="STRING" id="1286171.EAL2_c20260"/>
<keyword evidence="7" id="KW-1185">Reference proteome</keyword>
<evidence type="ECO:0000256" key="5">
    <source>
        <dbReference type="ARBA" id="ARBA00051722"/>
    </source>
</evidence>
<evidence type="ECO:0000256" key="4">
    <source>
        <dbReference type="ARBA" id="ARBA00022912"/>
    </source>
</evidence>
<evidence type="ECO:0000256" key="3">
    <source>
        <dbReference type="ARBA" id="ARBA00022801"/>
    </source>
</evidence>
<dbReference type="InterPro" id="IPR016667">
    <property type="entry name" value="Caps_polysacc_synth_CpsB/CapC"/>
</dbReference>
<keyword evidence="3 6" id="KW-0378">Hydrolase</keyword>
<dbReference type="EC" id="3.1.3.48" evidence="2"/>
<dbReference type="EMBL" id="CP007452">
    <property type="protein sequence ID" value="AHM57307.1"/>
    <property type="molecule type" value="Genomic_DNA"/>
</dbReference>
<evidence type="ECO:0000313" key="7">
    <source>
        <dbReference type="Proteomes" id="UP000019591"/>
    </source>
</evidence>
<gene>
    <name evidence="6" type="primary">ywqE</name>
    <name evidence="6" type="ORF">EAL2_c20260</name>
</gene>